<feature type="non-terminal residue" evidence="5">
    <location>
        <position position="498"/>
    </location>
</feature>
<keyword evidence="3" id="KW-0964">Secreted</keyword>
<evidence type="ECO:0000256" key="1">
    <source>
        <dbReference type="ARBA" id="ARBA00004340"/>
    </source>
</evidence>
<feature type="domain" description="Crinkler effector protein N-terminal" evidence="4">
    <location>
        <begin position="7"/>
        <end position="107"/>
    </location>
</feature>
<comment type="subcellular location">
    <subcellularLocation>
        <location evidence="1">Host cell</location>
    </subcellularLocation>
    <subcellularLocation>
        <location evidence="2">Secreted</location>
    </subcellularLocation>
</comment>
<keyword evidence="6" id="KW-1185">Reference proteome</keyword>
<evidence type="ECO:0000313" key="6">
    <source>
        <dbReference type="Proteomes" id="UP000278143"/>
    </source>
</evidence>
<dbReference type="Pfam" id="PF20147">
    <property type="entry name" value="Crinkler"/>
    <property type="match status" value="1"/>
</dbReference>
<dbReference type="EMBL" id="KZ991779">
    <property type="protein sequence ID" value="RKP22701.1"/>
    <property type="molecule type" value="Genomic_DNA"/>
</dbReference>
<evidence type="ECO:0000256" key="2">
    <source>
        <dbReference type="ARBA" id="ARBA00004613"/>
    </source>
</evidence>
<dbReference type="Proteomes" id="UP000278143">
    <property type="component" value="Unassembled WGS sequence"/>
</dbReference>
<accession>A0A4P9YU40</accession>
<evidence type="ECO:0000259" key="4">
    <source>
        <dbReference type="Pfam" id="PF20147"/>
    </source>
</evidence>
<dbReference type="GO" id="GO:0005576">
    <property type="term" value="C:extracellular region"/>
    <property type="evidence" value="ECO:0007669"/>
    <property type="project" value="UniProtKB-SubCell"/>
</dbReference>
<reference evidence="6" key="1">
    <citation type="journal article" date="2018" name="Nat. Microbiol.">
        <title>Leveraging single-cell genomics to expand the fungal tree of life.</title>
        <authorList>
            <person name="Ahrendt S.R."/>
            <person name="Quandt C.A."/>
            <person name="Ciobanu D."/>
            <person name="Clum A."/>
            <person name="Salamov A."/>
            <person name="Andreopoulos B."/>
            <person name="Cheng J.F."/>
            <person name="Woyke T."/>
            <person name="Pelin A."/>
            <person name="Henrissat B."/>
            <person name="Reynolds N.K."/>
            <person name="Benny G.L."/>
            <person name="Smith M.E."/>
            <person name="James T.Y."/>
            <person name="Grigoriev I.V."/>
        </authorList>
    </citation>
    <scope>NUCLEOTIDE SEQUENCE [LARGE SCALE GENOMIC DNA]</scope>
    <source>
        <strain evidence="6">Benny S71-1</strain>
    </source>
</reference>
<dbReference type="InterPro" id="IPR045379">
    <property type="entry name" value="Crinkler_N"/>
</dbReference>
<dbReference type="GO" id="GO:0043657">
    <property type="term" value="C:host cell"/>
    <property type="evidence" value="ECO:0007669"/>
    <property type="project" value="UniProtKB-SubCell"/>
</dbReference>
<proteinExistence type="predicted"/>
<name>A0A4P9YU40_9FUNG</name>
<evidence type="ECO:0000256" key="3">
    <source>
        <dbReference type="ARBA" id="ARBA00022525"/>
    </source>
</evidence>
<gene>
    <name evidence="5" type="ORF">SYNPS1DRAFT_31673</name>
</gene>
<protein>
    <recommendedName>
        <fullName evidence="4">Crinkler effector protein N-terminal domain-containing protein</fullName>
    </recommendedName>
</protein>
<evidence type="ECO:0000313" key="5">
    <source>
        <dbReference type="EMBL" id="RKP22701.1"/>
    </source>
</evidence>
<dbReference type="OrthoDB" id="2393824at2759"/>
<organism evidence="5 6">
    <name type="scientific">Syncephalis pseudoplumigaleata</name>
    <dbReference type="NCBI Taxonomy" id="1712513"/>
    <lineage>
        <taxon>Eukaryota</taxon>
        <taxon>Fungi</taxon>
        <taxon>Fungi incertae sedis</taxon>
        <taxon>Zoopagomycota</taxon>
        <taxon>Zoopagomycotina</taxon>
        <taxon>Zoopagomycetes</taxon>
        <taxon>Zoopagales</taxon>
        <taxon>Piptocephalidaceae</taxon>
        <taxon>Syncephalis</taxon>
    </lineage>
</organism>
<dbReference type="AlphaFoldDB" id="A0A4P9YU40"/>
<sequence>MADELLLFCLVDGDPPLEAFPIHISSSCSVGDLKDHIKSKDPDSFGNVSAKRLVLWKVSIPVDTVDVKKELLLATIDTKEELGMPTDELSKVFSVPPAKKTIHIIVERPPPPASVQAPAGSSLPPHPRPEFSLEVAHEKLARIASDFFDSESSYAQYLKKFVQGKPDLPITQGAVPGLPRVDSRGAAEGREAPSLLFFDLPGPRDATRSSNVAEKALDKWPGLRHLPLFGVSGCGKTRTLLELLSRTWGFYFNASSDDIGSDDIQVIIDALSANPATYLSSDREHNRDNMRYLTCGLLYARLLILDYCLNVPGSTDTFDSRRWLLLQAATPVFNDVFAALFRRIADLFHGASTLGSRIIDITQCMFDKVQQQLHGRPTASPLRQPRFILALDEAQALSRHSKGFFTDSSGKEARAIVAPMLHAFRRIANPGSPYKFCVMPSGTGLSRYELELTRGSAADDKVEPNDHEESEEAGMIKYFVGWADEDAVSDYVKRLGQA</sequence>